<evidence type="ECO:0000313" key="2">
    <source>
        <dbReference type="Proteomes" id="UP000762676"/>
    </source>
</evidence>
<organism evidence="1 2">
    <name type="scientific">Elysia marginata</name>
    <dbReference type="NCBI Taxonomy" id="1093978"/>
    <lineage>
        <taxon>Eukaryota</taxon>
        <taxon>Metazoa</taxon>
        <taxon>Spiralia</taxon>
        <taxon>Lophotrochozoa</taxon>
        <taxon>Mollusca</taxon>
        <taxon>Gastropoda</taxon>
        <taxon>Heterobranchia</taxon>
        <taxon>Euthyneura</taxon>
        <taxon>Panpulmonata</taxon>
        <taxon>Sacoglossa</taxon>
        <taxon>Placobranchoidea</taxon>
        <taxon>Plakobranchidae</taxon>
        <taxon>Elysia</taxon>
    </lineage>
</organism>
<dbReference type="InterPro" id="IPR036412">
    <property type="entry name" value="HAD-like_sf"/>
</dbReference>
<dbReference type="InterPro" id="IPR023198">
    <property type="entry name" value="PGP-like_dom2"/>
</dbReference>
<accession>A0AAV4JPX9</accession>
<dbReference type="InterPro" id="IPR023214">
    <property type="entry name" value="HAD_sf"/>
</dbReference>
<reference evidence="1 2" key="1">
    <citation type="journal article" date="2021" name="Elife">
        <title>Chloroplast acquisition without the gene transfer in kleptoplastic sea slugs, Plakobranchus ocellatus.</title>
        <authorList>
            <person name="Maeda T."/>
            <person name="Takahashi S."/>
            <person name="Yoshida T."/>
            <person name="Shimamura S."/>
            <person name="Takaki Y."/>
            <person name="Nagai Y."/>
            <person name="Toyoda A."/>
            <person name="Suzuki Y."/>
            <person name="Arimoto A."/>
            <person name="Ishii H."/>
            <person name="Satoh N."/>
            <person name="Nishiyama T."/>
            <person name="Hasebe M."/>
            <person name="Maruyama T."/>
            <person name="Minagawa J."/>
            <person name="Obokata J."/>
            <person name="Shigenobu S."/>
        </authorList>
    </citation>
    <scope>NUCLEOTIDE SEQUENCE [LARGE SCALE GENOMIC DNA]</scope>
</reference>
<dbReference type="EMBL" id="BMAT01003358">
    <property type="protein sequence ID" value="GFS23998.1"/>
    <property type="molecule type" value="Genomic_DNA"/>
</dbReference>
<evidence type="ECO:0000313" key="1">
    <source>
        <dbReference type="EMBL" id="GFS23998.1"/>
    </source>
</evidence>
<dbReference type="PANTHER" id="PTHR18901">
    <property type="entry name" value="2-DEOXYGLUCOSE-6-PHOSPHATE PHOSPHATASE 2"/>
    <property type="match status" value="1"/>
</dbReference>
<dbReference type="Pfam" id="PF00702">
    <property type="entry name" value="Hydrolase"/>
    <property type="match status" value="1"/>
</dbReference>
<dbReference type="GO" id="GO:0016791">
    <property type="term" value="F:phosphatase activity"/>
    <property type="evidence" value="ECO:0007669"/>
    <property type="project" value="TreeGrafter"/>
</dbReference>
<feature type="non-terminal residue" evidence="1">
    <location>
        <position position="1"/>
    </location>
</feature>
<name>A0AAV4JPX9_9GAST</name>
<dbReference type="SUPFAM" id="SSF56784">
    <property type="entry name" value="HAD-like"/>
    <property type="match status" value="1"/>
</dbReference>
<gene>
    <name evidence="1" type="ORF">ElyMa_001653400</name>
</gene>
<dbReference type="PANTHER" id="PTHR18901:SF38">
    <property type="entry name" value="PSEUDOURIDINE-5'-PHOSPHATASE"/>
    <property type="match status" value="1"/>
</dbReference>
<proteinExistence type="predicted"/>
<dbReference type="Proteomes" id="UP000762676">
    <property type="component" value="Unassembled WGS sequence"/>
</dbReference>
<sequence length="179" mass="20158">TERCYSESIEEICQQYGKTFTWELKAKQMGQKEAVSAQIAIDELGLPLTVEEYLSSLRAKLEQKFPHAQLLPGAEKLIRHLHQHKVPIAVATGSDKWGFTKKTASHAELFTLFHHAVCASDDPDVKHGKPAPDCFLVCAGRFPDKPKPDQVHILTIGLKHLRLSHRVFVQDNLHSNSEM</sequence>
<comment type="caution">
    <text evidence="1">The sequence shown here is derived from an EMBL/GenBank/DDBJ whole genome shotgun (WGS) entry which is preliminary data.</text>
</comment>
<dbReference type="AlphaFoldDB" id="A0AAV4JPX9"/>
<protein>
    <submittedName>
        <fullName evidence="1">Pseudouridine-5'-monophosphatase</fullName>
    </submittedName>
</protein>
<dbReference type="Gene3D" id="3.40.50.1000">
    <property type="entry name" value="HAD superfamily/HAD-like"/>
    <property type="match status" value="1"/>
</dbReference>
<dbReference type="FunFam" id="1.10.150.240:FF:000001">
    <property type="entry name" value="Haloacid dehalogenase-like hydrolase domain"/>
    <property type="match status" value="1"/>
</dbReference>
<keyword evidence="2" id="KW-1185">Reference proteome</keyword>
<dbReference type="Gene3D" id="1.10.150.240">
    <property type="entry name" value="Putative phosphatase, domain 2"/>
    <property type="match status" value="1"/>
</dbReference>